<keyword evidence="5" id="KW-0378">Hydrolase</keyword>
<keyword evidence="10" id="KW-1185">Reference proteome</keyword>
<dbReference type="Proteomes" id="UP000676386">
    <property type="component" value="Unassembled WGS sequence"/>
</dbReference>
<dbReference type="Pfam" id="PF01120">
    <property type="entry name" value="Alpha_L_fucos"/>
    <property type="match status" value="1"/>
</dbReference>
<feature type="signal peptide" evidence="7">
    <location>
        <begin position="1"/>
        <end position="22"/>
    </location>
</feature>
<dbReference type="Gene3D" id="3.20.20.80">
    <property type="entry name" value="Glycosidases"/>
    <property type="match status" value="1"/>
</dbReference>
<protein>
    <recommendedName>
        <fullName evidence="3">alpha-L-fucosidase</fullName>
        <ecNumber evidence="3">3.2.1.51</ecNumber>
    </recommendedName>
</protein>
<proteinExistence type="inferred from homology"/>
<name>A0ABS5J016_9BACT</name>
<organism evidence="9 10">
    <name type="scientific">Chitinophaga hostae</name>
    <dbReference type="NCBI Taxonomy" id="2831022"/>
    <lineage>
        <taxon>Bacteria</taxon>
        <taxon>Pseudomonadati</taxon>
        <taxon>Bacteroidota</taxon>
        <taxon>Chitinophagia</taxon>
        <taxon>Chitinophagales</taxon>
        <taxon>Chitinophagaceae</taxon>
        <taxon>Chitinophaga</taxon>
    </lineage>
</organism>
<dbReference type="SUPFAM" id="SSF51445">
    <property type="entry name" value="(Trans)glycosidases"/>
    <property type="match status" value="1"/>
</dbReference>
<dbReference type="InterPro" id="IPR000933">
    <property type="entry name" value="Glyco_hydro_29"/>
</dbReference>
<comment type="similarity">
    <text evidence="2">Belongs to the glycosyl hydrolase 29 family.</text>
</comment>
<evidence type="ECO:0000256" key="7">
    <source>
        <dbReference type="SAM" id="SignalP"/>
    </source>
</evidence>
<sequence>MKRTLKLLLLLLIIGIAAQAQKGYAPSKENLQNRAIFQDNKFGIFIHWGIYSMLADGEWAMLQKNIKYDEYSKLAGGFCPSKFNAEEWVAAIKAAGARYICITSRHHDGFSMFGTKASGYNIVTGSPFKRDVLKELADACHKQGIKLHFYYSLLDWGRSDYNPKGSLASTATGKDYNTYHQFMLSQLKELLTNYGEIGAIWFDGAWDKGKSFDWKFDEIYSLIHSLQPGCLIINNHHWDALEGEDAQAFERDLPGQNTAGFSAGASIAQLPLETCETMNDSWGYKITDKNYKSDKALVQYLVKAAGNNANLLMNIGPRPDGTLPDTALTRLKGMGSWLSQYGETIYGTRGGAVGQHAWGVTTAKDNRMFVHILNLQDKTLFIPLHDKKIKSARVYINKAPVKFVQHKEGVLLLLDKAPDDMDYVIELGL</sequence>
<dbReference type="PANTHER" id="PTHR10030:SF37">
    <property type="entry name" value="ALPHA-L-FUCOSIDASE-RELATED"/>
    <property type="match status" value="1"/>
</dbReference>
<dbReference type="SMART" id="SM00812">
    <property type="entry name" value="Alpha_L_fucos"/>
    <property type="match status" value="1"/>
</dbReference>
<dbReference type="InterPro" id="IPR057739">
    <property type="entry name" value="Glyco_hydro_29_N"/>
</dbReference>
<comment type="function">
    <text evidence="1">Alpha-L-fucosidase is responsible for hydrolyzing the alpha-1,6-linked fucose joined to the reducing-end N-acetylglucosamine of the carbohydrate moieties of glycoproteins.</text>
</comment>
<evidence type="ECO:0000256" key="1">
    <source>
        <dbReference type="ARBA" id="ARBA00004071"/>
    </source>
</evidence>
<dbReference type="PIRSF" id="PIRSF001092">
    <property type="entry name" value="Alpha-L-fucosidase"/>
    <property type="match status" value="1"/>
</dbReference>
<keyword evidence="4 7" id="KW-0732">Signal</keyword>
<evidence type="ECO:0000256" key="4">
    <source>
        <dbReference type="ARBA" id="ARBA00022729"/>
    </source>
</evidence>
<dbReference type="InterPro" id="IPR017853">
    <property type="entry name" value="GH"/>
</dbReference>
<dbReference type="EMBL" id="JAGTXB010000004">
    <property type="protein sequence ID" value="MBS0027762.1"/>
    <property type="molecule type" value="Genomic_DNA"/>
</dbReference>
<feature type="chain" id="PRO_5046858488" description="alpha-L-fucosidase" evidence="7">
    <location>
        <begin position="23"/>
        <end position="429"/>
    </location>
</feature>
<evidence type="ECO:0000256" key="5">
    <source>
        <dbReference type="ARBA" id="ARBA00022801"/>
    </source>
</evidence>
<reference evidence="9 10" key="1">
    <citation type="submission" date="2021-04" db="EMBL/GenBank/DDBJ databases">
        <title>Chitinophaga sp. nov., isolated from the rhizosphere soil.</title>
        <authorList>
            <person name="He S."/>
        </authorList>
    </citation>
    <scope>NUCLEOTIDE SEQUENCE [LARGE SCALE GENOMIC DNA]</scope>
    <source>
        <strain evidence="9 10">2R12</strain>
    </source>
</reference>
<evidence type="ECO:0000256" key="2">
    <source>
        <dbReference type="ARBA" id="ARBA00007951"/>
    </source>
</evidence>
<dbReference type="RefSeq" id="WP_211972877.1">
    <property type="nucleotide sequence ID" value="NZ_CBFHAM010000001.1"/>
</dbReference>
<dbReference type="PRINTS" id="PR00741">
    <property type="entry name" value="GLHYDRLASE29"/>
</dbReference>
<keyword evidence="6" id="KW-0326">Glycosidase</keyword>
<evidence type="ECO:0000256" key="3">
    <source>
        <dbReference type="ARBA" id="ARBA00012662"/>
    </source>
</evidence>
<accession>A0ABS5J016</accession>
<evidence type="ECO:0000259" key="8">
    <source>
        <dbReference type="Pfam" id="PF01120"/>
    </source>
</evidence>
<gene>
    <name evidence="9" type="ORF">KE626_10620</name>
</gene>
<evidence type="ECO:0000313" key="9">
    <source>
        <dbReference type="EMBL" id="MBS0027762.1"/>
    </source>
</evidence>
<evidence type="ECO:0000313" key="10">
    <source>
        <dbReference type="Proteomes" id="UP000676386"/>
    </source>
</evidence>
<feature type="domain" description="Glycoside hydrolase family 29 N-terminal" evidence="8">
    <location>
        <begin position="17"/>
        <end position="343"/>
    </location>
</feature>
<comment type="caution">
    <text evidence="9">The sequence shown here is derived from an EMBL/GenBank/DDBJ whole genome shotgun (WGS) entry which is preliminary data.</text>
</comment>
<dbReference type="InterPro" id="IPR016286">
    <property type="entry name" value="FUC_metazoa-typ"/>
</dbReference>
<evidence type="ECO:0000256" key="6">
    <source>
        <dbReference type="ARBA" id="ARBA00023295"/>
    </source>
</evidence>
<dbReference type="EC" id="3.2.1.51" evidence="3"/>
<dbReference type="PANTHER" id="PTHR10030">
    <property type="entry name" value="ALPHA-L-FUCOSIDASE"/>
    <property type="match status" value="1"/>
</dbReference>